<sequence>MENIKTILLPTGRQYLVGLSFFDTFMKTGINPRTVALLYLGTFVLFTLILVLISYFNGKNLLEYMITIYMGIIICGTASVLLIKEVERRAQKEKLNRKQLSTLRLLTLCCLFVFTPASIVIIRLLISRKILSDILTLSIIPLVFIACYSIRSKMILKYTIKDFS</sequence>
<evidence type="ECO:0000256" key="1">
    <source>
        <dbReference type="SAM" id="Phobius"/>
    </source>
</evidence>
<keyword evidence="1" id="KW-0472">Membrane</keyword>
<comment type="caution">
    <text evidence="2">The sequence shown here is derived from an EMBL/GenBank/DDBJ whole genome shotgun (WGS) entry which is preliminary data.</text>
</comment>
<reference evidence="2 3" key="1">
    <citation type="journal article" date="2016" name="Nat. Commun.">
        <title>Thousands of microbial genomes shed light on interconnected biogeochemical processes in an aquifer system.</title>
        <authorList>
            <person name="Anantharaman K."/>
            <person name="Brown C.T."/>
            <person name="Hug L.A."/>
            <person name="Sharon I."/>
            <person name="Castelle C.J."/>
            <person name="Probst A.J."/>
            <person name="Thomas B.C."/>
            <person name="Singh A."/>
            <person name="Wilkins M.J."/>
            <person name="Karaoz U."/>
            <person name="Brodie E.L."/>
            <person name="Williams K.H."/>
            <person name="Hubbard S.S."/>
            <person name="Banfield J.F."/>
        </authorList>
    </citation>
    <scope>NUCLEOTIDE SEQUENCE [LARGE SCALE GENOMIC DNA]</scope>
</reference>
<organism evidence="2 3">
    <name type="scientific">Candidatus Schekmanbacteria bacterium RBG_16_38_11</name>
    <dbReference type="NCBI Taxonomy" id="1817880"/>
    <lineage>
        <taxon>Bacteria</taxon>
        <taxon>Candidatus Schekmaniibacteriota</taxon>
    </lineage>
</organism>
<evidence type="ECO:0000313" key="3">
    <source>
        <dbReference type="Proteomes" id="UP000178435"/>
    </source>
</evidence>
<accession>A0A1F7RYS0</accession>
<dbReference type="AlphaFoldDB" id="A0A1F7RYS0"/>
<name>A0A1F7RYS0_9BACT</name>
<gene>
    <name evidence="2" type="ORF">A2149_05325</name>
</gene>
<feature type="transmembrane region" description="Helical" evidence="1">
    <location>
        <begin position="36"/>
        <end position="56"/>
    </location>
</feature>
<feature type="transmembrane region" description="Helical" evidence="1">
    <location>
        <begin position="62"/>
        <end position="83"/>
    </location>
</feature>
<dbReference type="Proteomes" id="UP000178435">
    <property type="component" value="Unassembled WGS sequence"/>
</dbReference>
<keyword evidence="1" id="KW-1133">Transmembrane helix</keyword>
<proteinExistence type="predicted"/>
<dbReference type="EMBL" id="MGDF01000037">
    <property type="protein sequence ID" value="OGL46715.1"/>
    <property type="molecule type" value="Genomic_DNA"/>
</dbReference>
<feature type="transmembrane region" description="Helical" evidence="1">
    <location>
        <begin position="103"/>
        <end position="124"/>
    </location>
</feature>
<evidence type="ECO:0000313" key="2">
    <source>
        <dbReference type="EMBL" id="OGL46715.1"/>
    </source>
</evidence>
<protein>
    <submittedName>
        <fullName evidence="2">Uncharacterized protein</fullName>
    </submittedName>
</protein>
<keyword evidence="1" id="KW-0812">Transmembrane</keyword>
<feature type="transmembrane region" description="Helical" evidence="1">
    <location>
        <begin position="130"/>
        <end position="150"/>
    </location>
</feature>